<dbReference type="Proteomes" id="UP000605361">
    <property type="component" value="Unassembled WGS sequence"/>
</dbReference>
<accession>A0A931F1P3</accession>
<dbReference type="AlphaFoldDB" id="A0A931F1P3"/>
<dbReference type="PANTHER" id="PTHR47515:SF2">
    <property type="entry name" value="INTEGRASE CORE DOMAIN PROTEIN"/>
    <property type="match status" value="1"/>
</dbReference>
<dbReference type="SMART" id="SM00028">
    <property type="entry name" value="TPR"/>
    <property type="match status" value="2"/>
</dbReference>
<evidence type="ECO:0000259" key="2">
    <source>
        <dbReference type="PROSITE" id="PS50994"/>
    </source>
</evidence>
<protein>
    <submittedName>
        <fullName evidence="3">Transposase</fullName>
    </submittedName>
</protein>
<evidence type="ECO:0000313" key="3">
    <source>
        <dbReference type="EMBL" id="MBF8187703.1"/>
    </source>
</evidence>
<feature type="region of interest" description="Disordered" evidence="1">
    <location>
        <begin position="228"/>
        <end position="266"/>
    </location>
</feature>
<dbReference type="PANTHER" id="PTHR47515">
    <property type="entry name" value="LOW CALCIUM RESPONSE LOCUS PROTEIN T"/>
    <property type="match status" value="1"/>
</dbReference>
<dbReference type="InterPro" id="IPR011990">
    <property type="entry name" value="TPR-like_helical_dom_sf"/>
</dbReference>
<dbReference type="Pfam" id="PF13424">
    <property type="entry name" value="TPR_12"/>
    <property type="match status" value="1"/>
</dbReference>
<dbReference type="InterPro" id="IPR012337">
    <property type="entry name" value="RNaseH-like_sf"/>
</dbReference>
<dbReference type="SUPFAM" id="SSF48452">
    <property type="entry name" value="TPR-like"/>
    <property type="match status" value="1"/>
</dbReference>
<dbReference type="GO" id="GO:0015074">
    <property type="term" value="P:DNA integration"/>
    <property type="evidence" value="ECO:0007669"/>
    <property type="project" value="InterPro"/>
</dbReference>
<dbReference type="SUPFAM" id="SSF53098">
    <property type="entry name" value="Ribonuclease H-like"/>
    <property type="match status" value="1"/>
</dbReference>
<dbReference type="Gene3D" id="1.25.40.10">
    <property type="entry name" value="Tetratricopeptide repeat domain"/>
    <property type="match status" value="1"/>
</dbReference>
<dbReference type="PROSITE" id="PS50994">
    <property type="entry name" value="INTEGRASE"/>
    <property type="match status" value="1"/>
</dbReference>
<dbReference type="EMBL" id="JADOGI010000050">
    <property type="protein sequence ID" value="MBF8187703.1"/>
    <property type="molecule type" value="Genomic_DNA"/>
</dbReference>
<dbReference type="InterPro" id="IPR001584">
    <property type="entry name" value="Integrase_cat-core"/>
</dbReference>
<feature type="compositionally biased region" description="Basic residues" evidence="1">
    <location>
        <begin position="239"/>
        <end position="249"/>
    </location>
</feature>
<dbReference type="Gene3D" id="3.30.420.10">
    <property type="entry name" value="Ribonuclease H-like superfamily/Ribonuclease H"/>
    <property type="match status" value="1"/>
</dbReference>
<keyword evidence="4" id="KW-1185">Reference proteome</keyword>
<feature type="compositionally biased region" description="Low complexity" evidence="1">
    <location>
        <begin position="250"/>
        <end position="260"/>
    </location>
</feature>
<name>A0A931F1P3_9ACTN</name>
<dbReference type="InterPro" id="IPR019734">
    <property type="entry name" value="TPR_rpt"/>
</dbReference>
<evidence type="ECO:0000313" key="4">
    <source>
        <dbReference type="Proteomes" id="UP000605361"/>
    </source>
</evidence>
<dbReference type="GO" id="GO:0003676">
    <property type="term" value="F:nucleic acid binding"/>
    <property type="evidence" value="ECO:0007669"/>
    <property type="project" value="InterPro"/>
</dbReference>
<reference evidence="3" key="1">
    <citation type="submission" date="2020-11" db="EMBL/GenBank/DDBJ databases">
        <title>Whole-genome analyses of Nonomuraea sp. K274.</title>
        <authorList>
            <person name="Veyisoglu A."/>
        </authorList>
    </citation>
    <scope>NUCLEOTIDE SEQUENCE</scope>
    <source>
        <strain evidence="3">K274</strain>
    </source>
</reference>
<evidence type="ECO:0000256" key="1">
    <source>
        <dbReference type="SAM" id="MobiDB-lite"/>
    </source>
</evidence>
<gene>
    <name evidence="3" type="ORF">ITP53_18575</name>
</gene>
<proteinExistence type="predicted"/>
<comment type="caution">
    <text evidence="3">The sequence shown here is derived from an EMBL/GenBank/DDBJ whole genome shotgun (WGS) entry which is preliminary data.</text>
</comment>
<organism evidence="3 4">
    <name type="scientific">Nonomuraea cypriaca</name>
    <dbReference type="NCBI Taxonomy" id="1187855"/>
    <lineage>
        <taxon>Bacteria</taxon>
        <taxon>Bacillati</taxon>
        <taxon>Actinomycetota</taxon>
        <taxon>Actinomycetes</taxon>
        <taxon>Streptosporangiales</taxon>
        <taxon>Streptosporangiaceae</taxon>
        <taxon>Nonomuraea</taxon>
    </lineage>
</organism>
<dbReference type="Pfam" id="PF13683">
    <property type="entry name" value="rve_3"/>
    <property type="match status" value="1"/>
</dbReference>
<sequence>MLALLPSDDLLPEVGPQIAESRVRASVLEVRGPAPQHPVELTQQVFERQVRAPPADRLHLGHDGHQGLLGRIDVDVLFAGACATAQITWAHNRSGAALRRLGRLGEAAESSARSAQMFKAVGDIDAYSQSLSGLGDCRYDQGRHEEALEHYLDLWALLVDDESGMAPSVVDVGRAHTQFRLGMCQRSLGRRAEAITALTEAVVLMERLQSSDYVQALALENLAAKRKAGPRRAAEPTRVRPRCSRRSVTSRRAAAATTWRPPHPDTHKTGIRRLCSLLRWHRRLVARQWTYPNRRMGRPATDPAVVVLIQKLARGNPRWGYERIRGELRHMGHRVSSATIRRILKRARLGPGPRRADDRWRDFLRAHTTSTLACDFFTVDTVTLRRLYVLFVVEVGTRFVHVLGVTARPDSAWVAQQARNLLADLKDRAGAFRFLIRDRDAKFTSSFDEVFAGDDIHVLKIPPRSPRANAFAERWVRTARTECTDRLLIFNEQHLRTVLDEYADHYNRHRPHRSLGLRAPTDDDSDVIPLPVGRIERRHVLGGLISEYQRAG</sequence>
<feature type="domain" description="Integrase catalytic" evidence="2">
    <location>
        <begin position="349"/>
        <end position="528"/>
    </location>
</feature>
<dbReference type="InterPro" id="IPR036397">
    <property type="entry name" value="RNaseH_sf"/>
</dbReference>